<dbReference type="PANTHER" id="PTHR45865">
    <property type="entry name" value="E3 UBIQUITIN-PROTEIN LIGASE SHPRH FAMILY MEMBER"/>
    <property type="match status" value="1"/>
</dbReference>
<evidence type="ECO:0008006" key="13">
    <source>
        <dbReference type="Google" id="ProtNLM"/>
    </source>
</evidence>
<proteinExistence type="predicted"/>
<dbReference type="Gene3D" id="3.40.50.10810">
    <property type="entry name" value="Tandem AAA-ATPase domain"/>
    <property type="match status" value="1"/>
</dbReference>
<keyword evidence="3 7" id="KW-0863">Zinc-finger</keyword>
<dbReference type="OrthoDB" id="5330228at2759"/>
<evidence type="ECO:0000259" key="10">
    <source>
        <dbReference type="PROSITE" id="PS51192"/>
    </source>
</evidence>
<dbReference type="GO" id="GO:0016787">
    <property type="term" value="F:hydrolase activity"/>
    <property type="evidence" value="ECO:0007669"/>
    <property type="project" value="UniProtKB-KW"/>
</dbReference>
<dbReference type="InterPro" id="IPR052583">
    <property type="entry name" value="ATP-helicase/E3_Ub-Ligase"/>
</dbReference>
<evidence type="ECO:0000259" key="9">
    <source>
        <dbReference type="PROSITE" id="PS50089"/>
    </source>
</evidence>
<sequence>MISIEPSDLIYINADSNPCTIKHHRKRPRSDLSTDASLLRLFHITFAIPLPQGSDLDSSSDAIQVNLSRDDKCIEFSSKSTLLLQLDIESVSARLPNVQWDLLFAAIDIQKYYLSRSLLKVASTCYRNSDTLFLSVDLFAVRYSESFHFRNALANSSQLHELFKCFGAATNASSNPNDLSRLYENSSKGIADLQFRSYVIRKDIAKFTLLEFQADTVNWALRHEGKMYSEELNSIVDCQHTASIPLGWQQVENSDIYVNSIIGSFAHVSDLIPENASSGTIRAKGLIAEEMGLGKTVEVLSLILLNPREDSDCNKVIPSYVPNEWITTVKTTLILSPESILKQWVSEIRRHAPHLKVMVYNGTKNRKENATKNEFAEYDIVVASYAVISREIHYANKPVDRTLRGEKKYIPPRSPLVLTQFWRIILDEVQILESGSTNAAMVASLIPRIHAWGVSGTPARKSLNDLYGIFAFLGIAPYGYSLQAFERLVRTDLFEQFCKDHTIRHSKSEVSEFLRLPVQHIKRMQVKLSSIEHGNYMQLYRQFMTQCIDGKHESSEQSRAEMIRWLNRLRQTCSHAALGNINKEALGSQEIKTISAVLDAMVDQDESKYFAHLRSKALLWIHKGQILEQRKLPKEALETWKSIESEVVMSLTVVQDQLRAFLDSVNQGKKTVKSRSTSAGLLKSEKQDLLENNGESDRETPLQTESEEDRKRIALYRARVRSWQDVVHRLFFFLGTAYFQLEDTENESKYYDLAQEIRSSALRESAGKARGTIQGLQKRLKIHIYKIKFPESVSVGLTYGDLYYQMKDLVICFNRQADLIKDWGEKLKEFLINKLVDESGEANGEEYEKSLDQQEYAYTYLNMLQLVTADYKEFVTGYRPHAQLIEPLTSLQEGDSLELYKELERKREGAQSSSQLFFPTLRDRIRMKYVESKLKADVRQADIYLSESQIGLSLVKLVEKWIKEALESVEGFEKTLTALSDVYNARLEYYKQLQAFSDTVARFEVPDEESFLTNFERENLSFERIIETSRKRIAYLRSLKGGGSQADMDRTCIICQGTISYGLMTYCGHQYCTECLSLWWKVKRTCPVCRTRLARNECYDVCYDDVVDILKTEEISSFETFELIKDIGFHDLRNVPLRERYGAKLDTVVAHVITLKKFDPSAQVVIFSQWSEFLSLLSRALTENQVTYAFLEDADKFTQNSTITCFLLNAQKQSSGLNLVCAKYLILCEPFLNVAFELQAISRIHRIGQTSETIAWIYTVINTVEENVYRHGETARQMLCGDNGDIDDTQNVIQNANLRVNKDGEVAVDSDVRKLLLGEDDEAKDNLSATDPATAT</sequence>
<dbReference type="CDD" id="cd18070">
    <property type="entry name" value="DEXQc_SHPRH"/>
    <property type="match status" value="1"/>
</dbReference>
<dbReference type="GO" id="GO:0061630">
    <property type="term" value="F:ubiquitin protein ligase activity"/>
    <property type="evidence" value="ECO:0007669"/>
    <property type="project" value="TreeGrafter"/>
</dbReference>
<dbReference type="SUPFAM" id="SSF52540">
    <property type="entry name" value="P-loop containing nucleoside triphosphate hydrolases"/>
    <property type="match status" value="2"/>
</dbReference>
<dbReference type="GO" id="GO:0000209">
    <property type="term" value="P:protein polyubiquitination"/>
    <property type="evidence" value="ECO:0007669"/>
    <property type="project" value="TreeGrafter"/>
</dbReference>
<dbReference type="GO" id="GO:0005634">
    <property type="term" value="C:nucleus"/>
    <property type="evidence" value="ECO:0007669"/>
    <property type="project" value="TreeGrafter"/>
</dbReference>
<dbReference type="Gene3D" id="3.40.50.300">
    <property type="entry name" value="P-loop containing nucleotide triphosphate hydrolases"/>
    <property type="match status" value="1"/>
</dbReference>
<dbReference type="InterPro" id="IPR027417">
    <property type="entry name" value="P-loop_NTPase"/>
</dbReference>
<organism evidence="11 12">
    <name type="scientific">Tortispora caseinolytica NRRL Y-17796</name>
    <dbReference type="NCBI Taxonomy" id="767744"/>
    <lineage>
        <taxon>Eukaryota</taxon>
        <taxon>Fungi</taxon>
        <taxon>Dikarya</taxon>
        <taxon>Ascomycota</taxon>
        <taxon>Saccharomycotina</taxon>
        <taxon>Trigonopsidomycetes</taxon>
        <taxon>Trigonopsidales</taxon>
        <taxon>Trigonopsidaceae</taxon>
        <taxon>Tortispora</taxon>
    </lineage>
</organism>
<evidence type="ECO:0000313" key="12">
    <source>
        <dbReference type="Proteomes" id="UP000095023"/>
    </source>
</evidence>
<dbReference type="InterPro" id="IPR049730">
    <property type="entry name" value="SNF2/RAD54-like_C"/>
</dbReference>
<dbReference type="SMART" id="SM00487">
    <property type="entry name" value="DEXDc"/>
    <property type="match status" value="1"/>
</dbReference>
<dbReference type="CDD" id="cd18793">
    <property type="entry name" value="SF2_C_SNF"/>
    <property type="match status" value="1"/>
</dbReference>
<keyword evidence="5" id="KW-0862">Zinc</keyword>
<feature type="compositionally biased region" description="Basic and acidic residues" evidence="8">
    <location>
        <begin position="684"/>
        <end position="700"/>
    </location>
</feature>
<evidence type="ECO:0000256" key="6">
    <source>
        <dbReference type="ARBA" id="ARBA00022840"/>
    </source>
</evidence>
<feature type="domain" description="RING-type" evidence="9">
    <location>
        <begin position="1052"/>
        <end position="1090"/>
    </location>
</feature>
<dbReference type="PANTHER" id="PTHR45865:SF1">
    <property type="entry name" value="E3 UBIQUITIN-PROTEIN LIGASE SHPRH"/>
    <property type="match status" value="1"/>
</dbReference>
<feature type="domain" description="Helicase ATP-binding" evidence="10">
    <location>
        <begin position="276"/>
        <end position="476"/>
    </location>
</feature>
<evidence type="ECO:0000256" key="4">
    <source>
        <dbReference type="ARBA" id="ARBA00022801"/>
    </source>
</evidence>
<name>A0A1E4TMF5_9ASCO</name>
<accession>A0A1E4TMF5</accession>
<dbReference type="SMART" id="SM00184">
    <property type="entry name" value="RING"/>
    <property type="match status" value="1"/>
</dbReference>
<protein>
    <recommendedName>
        <fullName evidence="13">RING-type domain-containing protein</fullName>
    </recommendedName>
</protein>
<dbReference type="GO" id="GO:0008270">
    <property type="term" value="F:zinc ion binding"/>
    <property type="evidence" value="ECO:0007669"/>
    <property type="project" value="UniProtKB-KW"/>
</dbReference>
<dbReference type="PROSITE" id="PS50089">
    <property type="entry name" value="ZF_RING_2"/>
    <property type="match status" value="1"/>
</dbReference>
<dbReference type="Proteomes" id="UP000095023">
    <property type="component" value="Unassembled WGS sequence"/>
</dbReference>
<dbReference type="GO" id="GO:0006974">
    <property type="term" value="P:DNA damage response"/>
    <property type="evidence" value="ECO:0007669"/>
    <property type="project" value="TreeGrafter"/>
</dbReference>
<keyword evidence="4" id="KW-0378">Hydrolase</keyword>
<reference evidence="12" key="1">
    <citation type="submission" date="2016-02" db="EMBL/GenBank/DDBJ databases">
        <title>Comparative genomics of biotechnologically important yeasts.</title>
        <authorList>
            <consortium name="DOE Joint Genome Institute"/>
            <person name="Riley R."/>
            <person name="Haridas S."/>
            <person name="Wolfe K.H."/>
            <person name="Lopes M.R."/>
            <person name="Hittinger C.T."/>
            <person name="Goker M."/>
            <person name="Salamov A."/>
            <person name="Wisecaver J."/>
            <person name="Long T.M."/>
            <person name="Aerts A.L."/>
            <person name="Barry K."/>
            <person name="Choi C."/>
            <person name="Clum A."/>
            <person name="Coughlan A.Y."/>
            <person name="Deshpande S."/>
            <person name="Douglass A.P."/>
            <person name="Hanson S.J."/>
            <person name="Klenk H.-P."/>
            <person name="Labutti K."/>
            <person name="Lapidus A."/>
            <person name="Lindquist E."/>
            <person name="Lipzen A."/>
            <person name="Meier-Kolthoff J.P."/>
            <person name="Ohm R.A."/>
            <person name="Otillar R.P."/>
            <person name="Pangilinan J."/>
            <person name="Peng Y."/>
            <person name="Rokas A."/>
            <person name="Rosa C.A."/>
            <person name="Scheuner C."/>
            <person name="Sibirny A.A."/>
            <person name="Slot J.C."/>
            <person name="Stielow J.B."/>
            <person name="Sun H."/>
            <person name="Kurtzman C.P."/>
            <person name="Blackwell M."/>
            <person name="Jeffries T.W."/>
            <person name="Grigoriev I.V."/>
        </authorList>
    </citation>
    <scope>NUCLEOTIDE SEQUENCE [LARGE SCALE GENOMIC DNA]</scope>
    <source>
        <strain evidence="12">NRRL Y-17796</strain>
    </source>
</reference>
<dbReference type="GO" id="GO:0005524">
    <property type="term" value="F:ATP binding"/>
    <property type="evidence" value="ECO:0007669"/>
    <property type="project" value="InterPro"/>
</dbReference>
<dbReference type="PROSITE" id="PS51192">
    <property type="entry name" value="HELICASE_ATP_BIND_1"/>
    <property type="match status" value="1"/>
</dbReference>
<evidence type="ECO:0000256" key="2">
    <source>
        <dbReference type="ARBA" id="ARBA00022741"/>
    </source>
</evidence>
<dbReference type="Pfam" id="PF26021">
    <property type="entry name" value="Ferritin_C144_05"/>
    <property type="match status" value="1"/>
</dbReference>
<dbReference type="InterPro" id="IPR000330">
    <property type="entry name" value="SNF2_N"/>
</dbReference>
<dbReference type="Pfam" id="PF13920">
    <property type="entry name" value="zf-C3HC4_3"/>
    <property type="match status" value="1"/>
</dbReference>
<feature type="region of interest" description="Disordered" evidence="8">
    <location>
        <begin position="684"/>
        <end position="705"/>
    </location>
</feature>
<dbReference type="EMBL" id="KV453841">
    <property type="protein sequence ID" value="ODV92919.1"/>
    <property type="molecule type" value="Genomic_DNA"/>
</dbReference>
<gene>
    <name evidence="11" type="ORF">CANCADRAFT_1516</name>
</gene>
<evidence type="ECO:0000256" key="8">
    <source>
        <dbReference type="SAM" id="MobiDB-lite"/>
    </source>
</evidence>
<dbReference type="InterPro" id="IPR013083">
    <property type="entry name" value="Znf_RING/FYVE/PHD"/>
</dbReference>
<keyword evidence="2" id="KW-0547">Nucleotide-binding</keyword>
<keyword evidence="12" id="KW-1185">Reference proteome</keyword>
<dbReference type="Gene3D" id="3.30.40.10">
    <property type="entry name" value="Zinc/RING finger domain, C3HC4 (zinc finger)"/>
    <property type="match status" value="1"/>
</dbReference>
<evidence type="ECO:0000256" key="1">
    <source>
        <dbReference type="ARBA" id="ARBA00022723"/>
    </source>
</evidence>
<dbReference type="PROSITE" id="PS00518">
    <property type="entry name" value="ZF_RING_1"/>
    <property type="match status" value="1"/>
</dbReference>
<dbReference type="InterPro" id="IPR001841">
    <property type="entry name" value="Znf_RING"/>
</dbReference>
<evidence type="ECO:0000313" key="11">
    <source>
        <dbReference type="EMBL" id="ODV92919.1"/>
    </source>
</evidence>
<evidence type="ECO:0000256" key="3">
    <source>
        <dbReference type="ARBA" id="ARBA00022771"/>
    </source>
</evidence>
<dbReference type="InterPro" id="IPR059033">
    <property type="entry name" value="C144_05_dom"/>
</dbReference>
<evidence type="ECO:0000256" key="7">
    <source>
        <dbReference type="PROSITE-ProRule" id="PRU00175"/>
    </source>
</evidence>
<dbReference type="InterPro" id="IPR017907">
    <property type="entry name" value="Znf_RING_CS"/>
</dbReference>
<dbReference type="InterPro" id="IPR038718">
    <property type="entry name" value="SNF2-like_sf"/>
</dbReference>
<dbReference type="Pfam" id="PF00176">
    <property type="entry name" value="SNF2-rel_dom"/>
    <property type="match status" value="1"/>
</dbReference>
<dbReference type="SUPFAM" id="SSF57850">
    <property type="entry name" value="RING/U-box"/>
    <property type="match status" value="1"/>
</dbReference>
<evidence type="ECO:0000256" key="5">
    <source>
        <dbReference type="ARBA" id="ARBA00022833"/>
    </source>
</evidence>
<dbReference type="InterPro" id="IPR014001">
    <property type="entry name" value="Helicase_ATP-bd"/>
</dbReference>
<keyword evidence="6" id="KW-0067">ATP-binding</keyword>
<keyword evidence="1" id="KW-0479">Metal-binding</keyword>